<gene>
    <name evidence="4" type="ORF">C7452_0923</name>
</gene>
<evidence type="ECO:0000256" key="1">
    <source>
        <dbReference type="ARBA" id="ARBA00022741"/>
    </source>
</evidence>
<dbReference type="SUPFAM" id="SSF52540">
    <property type="entry name" value="P-loop containing nucleoside triphosphate hydrolases"/>
    <property type="match status" value="1"/>
</dbReference>
<protein>
    <recommendedName>
        <fullName evidence="3">UPF0200 protein C7452_0923</fullName>
    </recommendedName>
</protein>
<evidence type="ECO:0000313" key="5">
    <source>
        <dbReference type="Proteomes" id="UP000256864"/>
    </source>
</evidence>
<dbReference type="GO" id="GO:0016301">
    <property type="term" value="F:kinase activity"/>
    <property type="evidence" value="ECO:0007669"/>
    <property type="project" value="UniProtKB-KW"/>
</dbReference>
<dbReference type="InterPro" id="IPR022970">
    <property type="entry name" value="NTP_hydrolase-rel"/>
</dbReference>
<reference evidence="4 5" key="1">
    <citation type="submission" date="2018-07" db="EMBL/GenBank/DDBJ databases">
        <title>Genomic Encyclopedia of Type Strains, Phase IV (KMG-IV): sequencing the most valuable type-strain genomes for metagenomic binning, comparative biology and taxonomic classification.</title>
        <authorList>
            <person name="Goeker M."/>
        </authorList>
    </citation>
    <scope>NUCLEOTIDE SEQUENCE [LARGE SCALE GENOMIC DNA]</scope>
    <source>
        <strain evidence="4 5">DSM 7466</strain>
    </source>
</reference>
<dbReference type="GeneID" id="82296889"/>
<dbReference type="GO" id="GO:0005524">
    <property type="term" value="F:ATP binding"/>
    <property type="evidence" value="ECO:0007669"/>
    <property type="project" value="UniProtKB-UniRule"/>
</dbReference>
<proteinExistence type="inferred from homology"/>
<keyword evidence="4" id="KW-0808">Transferase</keyword>
<dbReference type="AlphaFoldDB" id="A0A371NG11"/>
<evidence type="ECO:0000256" key="3">
    <source>
        <dbReference type="HAMAP-Rule" id="MF_01111"/>
    </source>
</evidence>
<dbReference type="RefSeq" id="WP_048060819.1">
    <property type="nucleotide sequence ID" value="NZ_QREL01000001.1"/>
</dbReference>
<comment type="similarity">
    <text evidence="3">Belongs to the UPF0200 family.</text>
</comment>
<comment type="caution">
    <text evidence="4">The sequence shown here is derived from an EMBL/GenBank/DDBJ whole genome shotgun (WGS) entry which is preliminary data.</text>
</comment>
<keyword evidence="2 3" id="KW-0067">ATP-binding</keyword>
<keyword evidence="5" id="KW-1185">Reference proteome</keyword>
<name>A0A371NG11_9EURY</name>
<dbReference type="Gene3D" id="3.40.50.300">
    <property type="entry name" value="P-loop containing nucleotide triphosphate hydrolases"/>
    <property type="match status" value="1"/>
</dbReference>
<dbReference type="PANTHER" id="PTHR41930">
    <property type="entry name" value="UPF0200 PROTEIN MJ1399"/>
    <property type="match status" value="1"/>
</dbReference>
<dbReference type="InterPro" id="IPR027417">
    <property type="entry name" value="P-loop_NTPase"/>
</dbReference>
<accession>A0A371NG11</accession>
<evidence type="ECO:0000256" key="2">
    <source>
        <dbReference type="ARBA" id="ARBA00022840"/>
    </source>
</evidence>
<feature type="binding site" evidence="3">
    <location>
        <begin position="8"/>
        <end position="15"/>
    </location>
    <ligand>
        <name>ATP</name>
        <dbReference type="ChEBI" id="CHEBI:30616"/>
    </ligand>
</feature>
<organism evidence="4 5">
    <name type="scientific">Methanothermobacter defluvii</name>
    <dbReference type="NCBI Taxonomy" id="49339"/>
    <lineage>
        <taxon>Archaea</taxon>
        <taxon>Methanobacteriati</taxon>
        <taxon>Methanobacteriota</taxon>
        <taxon>Methanomada group</taxon>
        <taxon>Methanobacteria</taxon>
        <taxon>Methanobacteriales</taxon>
        <taxon>Methanobacteriaceae</taxon>
        <taxon>Methanothermobacter</taxon>
    </lineage>
</organism>
<keyword evidence="4" id="KW-0418">Kinase</keyword>
<dbReference type="PANTHER" id="PTHR41930:SF1">
    <property type="entry name" value="DEPHOSPHO-COA KINASE"/>
    <property type="match status" value="1"/>
</dbReference>
<sequence length="188" mass="21559">MVVIGVTGMPGAGKGVVSRIAESMGFRVIRMGDVIRDEARKRGEDPGVTAVRLREEYGKYVVAEKCVERIQESESEMFLIEGIRSPHEVEIFRKRFPGFRVISVFSTRKTRFRRLRKRQREDDSQRYAEFVERDERELGFGIGDVIATSDYMIVNEGPIWKIKKQAKQILRKLAEKGEESSRGGQEDG</sequence>
<dbReference type="Proteomes" id="UP000256864">
    <property type="component" value="Unassembled WGS sequence"/>
</dbReference>
<evidence type="ECO:0000313" key="4">
    <source>
        <dbReference type="EMBL" id="REE28898.1"/>
    </source>
</evidence>
<keyword evidence="1 3" id="KW-0547">Nucleotide-binding</keyword>
<dbReference type="EMBL" id="QREL01000001">
    <property type="protein sequence ID" value="REE28898.1"/>
    <property type="molecule type" value="Genomic_DNA"/>
</dbReference>
<dbReference type="HAMAP" id="MF_01111">
    <property type="entry name" value="UPF0200"/>
    <property type="match status" value="1"/>
</dbReference>
<dbReference type="Pfam" id="PF13207">
    <property type="entry name" value="AAA_17"/>
    <property type="match status" value="1"/>
</dbReference>